<proteinExistence type="predicted"/>
<feature type="compositionally biased region" description="Pro residues" evidence="1">
    <location>
        <begin position="860"/>
        <end position="878"/>
    </location>
</feature>
<dbReference type="Proteomes" id="UP000193240">
    <property type="component" value="Unassembled WGS sequence"/>
</dbReference>
<dbReference type="OMA" id="PAEEWMG"/>
<organism evidence="2 3">
    <name type="scientific">Epicoccum nigrum</name>
    <name type="common">Soil fungus</name>
    <name type="synonym">Epicoccum purpurascens</name>
    <dbReference type="NCBI Taxonomy" id="105696"/>
    <lineage>
        <taxon>Eukaryota</taxon>
        <taxon>Fungi</taxon>
        <taxon>Dikarya</taxon>
        <taxon>Ascomycota</taxon>
        <taxon>Pezizomycotina</taxon>
        <taxon>Dothideomycetes</taxon>
        <taxon>Pleosporomycetidae</taxon>
        <taxon>Pleosporales</taxon>
        <taxon>Pleosporineae</taxon>
        <taxon>Didymellaceae</taxon>
        <taxon>Epicoccum</taxon>
    </lineage>
</organism>
<dbReference type="InParanoid" id="A0A1Y2LL11"/>
<dbReference type="AlphaFoldDB" id="A0A1Y2LL11"/>
<feature type="compositionally biased region" description="Polar residues" evidence="1">
    <location>
        <begin position="596"/>
        <end position="609"/>
    </location>
</feature>
<dbReference type="EMBL" id="KZ107859">
    <property type="protein sequence ID" value="OSS44202.1"/>
    <property type="molecule type" value="Genomic_DNA"/>
</dbReference>
<evidence type="ECO:0000256" key="1">
    <source>
        <dbReference type="SAM" id="MobiDB-lite"/>
    </source>
</evidence>
<feature type="compositionally biased region" description="Polar residues" evidence="1">
    <location>
        <begin position="720"/>
        <end position="731"/>
    </location>
</feature>
<feature type="compositionally biased region" description="Low complexity" evidence="1">
    <location>
        <begin position="328"/>
        <end position="343"/>
    </location>
</feature>
<feature type="compositionally biased region" description="Basic and acidic residues" evidence="1">
    <location>
        <begin position="58"/>
        <end position="73"/>
    </location>
</feature>
<feature type="compositionally biased region" description="Basic and acidic residues" evidence="1">
    <location>
        <begin position="263"/>
        <end position="327"/>
    </location>
</feature>
<keyword evidence="3" id="KW-1185">Reference proteome</keyword>
<feature type="compositionally biased region" description="Basic and acidic residues" evidence="1">
    <location>
        <begin position="574"/>
        <end position="592"/>
    </location>
</feature>
<feature type="compositionally biased region" description="Polar residues" evidence="1">
    <location>
        <begin position="35"/>
        <end position="46"/>
    </location>
</feature>
<reference evidence="2 3" key="1">
    <citation type="journal article" date="2017" name="Genome Announc.">
        <title>Genome sequence of the saprophytic ascomycete Epicoccum nigrum ICMP 19927 strain isolated from New Zealand.</title>
        <authorList>
            <person name="Fokin M."/>
            <person name="Fleetwood D."/>
            <person name="Weir B.S."/>
            <person name="Villas-Boas S.G."/>
        </authorList>
    </citation>
    <scope>NUCLEOTIDE SEQUENCE [LARGE SCALE GENOMIC DNA]</scope>
    <source>
        <strain evidence="2 3">ICMP 19927</strain>
    </source>
</reference>
<gene>
    <name evidence="2" type="ORF">B5807_11164</name>
</gene>
<dbReference type="Pfam" id="PF20566">
    <property type="entry name" value="Eap1"/>
    <property type="match status" value="1"/>
</dbReference>
<feature type="compositionally biased region" description="Polar residues" evidence="1">
    <location>
        <begin position="546"/>
        <end position="564"/>
    </location>
</feature>
<feature type="compositionally biased region" description="Pro residues" evidence="1">
    <location>
        <begin position="452"/>
        <end position="462"/>
    </location>
</feature>
<feature type="compositionally biased region" description="Pro residues" evidence="1">
    <location>
        <begin position="744"/>
        <end position="771"/>
    </location>
</feature>
<dbReference type="InterPro" id="IPR046784">
    <property type="entry name" value="Eap1"/>
</dbReference>
<evidence type="ECO:0000313" key="3">
    <source>
        <dbReference type="Proteomes" id="UP000193240"/>
    </source>
</evidence>
<feature type="region of interest" description="Disordered" evidence="1">
    <location>
        <begin position="404"/>
        <end position="878"/>
    </location>
</feature>
<feature type="compositionally biased region" description="Basic and acidic residues" evidence="1">
    <location>
        <begin position="181"/>
        <end position="241"/>
    </location>
</feature>
<protein>
    <submittedName>
        <fullName evidence="2">Uncharacterized protein</fullName>
    </submittedName>
</protein>
<feature type="region of interest" description="Disordered" evidence="1">
    <location>
        <begin position="1"/>
        <end position="343"/>
    </location>
</feature>
<feature type="compositionally biased region" description="Basic and acidic residues" evidence="1">
    <location>
        <begin position="130"/>
        <end position="155"/>
    </location>
</feature>
<accession>A0A1Y2LL11</accession>
<sequence length="878" mass="96584">MRYTPDQLEGLRQSPLVKKPDGLPSILQWMEVSADQGSNHNSSNGHTANNGTARRTRGTRDGEGATTEHRTDRPLINPMGQFGRRQSMQPGEETVLGPPKLNFTSAARAAKNSGDKQERTGIVSADGDQLGDRFPRDKTERWSRDGDRDRNRERGITNGRRGAGAREDGEGWTSVKGRKSLGQEDFERFARNGDRGDRGDRNRDKLEGALEDDAPPRRGQRDRTERTERWGRRDETKEEGSKFAVQGGWRERAQQQQQQPQSQRDHRERGDRDRDWDRGGNRGDEDPEWMDTKVEKKKEPQMKTQADFERWKEQMKAKDAPAEERGAPNESSSAAPAAATATATATGIAAGPMFTAPVHTPGPAEPTQGILFGNWGNVKGAELGQDESIKVKAKPAKASKFMSMFAKPEEPAAPSPMPAPALASPAPHANEDQQGFQRILQMLGQVNVSSPQPAPPNQPSPPNGVRGHGGGISLDFQQSPPPDLQNQRPPPHRTLEQQSILQNILAPRPAQTPDSRPPQQPRFNAMSPDNAPQDHFAPPRPDSGRQEGQSPFQQPPSRNANPQDANLAAILNSRAREDSQRDNGQKQREREFLLTLMQQPRNTPPQMMNPNLPRGGPPMAMFENMQHEQRAPPQQKPRGGLPPGFMEDPRMFNENEMARQEAQRREQELRHMQQQQQQQQQKQQQDLRNQNPRLPMGFPGHEDPALSLQRRNTAGEIPRQMTNMGIPSQQHPDLPFMGGRGQPGMPPTPQDRPNIAPPPGFGGPMRQPPGFAPQQQMGPGGPSFSAGNTPLGGHPPGLPQLGGGSMRGMPPGFPGVPGGNGMQGPPAGYFPPPPPQYGMPPGMRADDPRVLFDGQFGGPPRGPPPQQHGRPGPPPNLY</sequence>
<evidence type="ECO:0000313" key="2">
    <source>
        <dbReference type="EMBL" id="OSS44202.1"/>
    </source>
</evidence>
<feature type="compositionally biased region" description="Low complexity" evidence="1">
    <location>
        <begin position="673"/>
        <end position="684"/>
    </location>
</feature>
<feature type="compositionally biased region" description="Pro residues" evidence="1">
    <location>
        <begin position="828"/>
        <end position="838"/>
    </location>
</feature>
<name>A0A1Y2LL11_EPING</name>
<feature type="compositionally biased region" description="Basic and acidic residues" evidence="1">
    <location>
        <begin position="647"/>
        <end position="671"/>
    </location>
</feature>